<sequence>MPFLKERNKVSRSRQLENLTRKNGLRHAIFNTVGDKYIGEWRNDFKTGKGAMLTRYRQLYEGDFDEGYRHGFGVLAYELENKIFVLEYRGNWKRGRMHGFGLRRFRDGGVYIGDWKNGKRHGYGLMWYPNGDFYAGDWVKDKRQGLGMLVRPDVNRYEGSWYNDMKHGKGRFIHLTTGQMQQGVWIRDVCVYCTFIDIRYRQSAIRPTKYPIQKTFLGDFLVDDEILTPHSGVRFSANLPSGIRKSAPRRLGLDFLDSSSNLTLFGSSTSSHPFLAVQPPSQPPTKTKDLSSNLHWFSSFIVSSLSIRIFIIFGRKRTRRESCAR</sequence>
<dbReference type="AlphaFoldDB" id="A0A8J6H5X7"/>
<dbReference type="PANTHER" id="PTHR46511:SF1">
    <property type="entry name" value="MORN REPEAT-CONTAINING PROTEIN 3"/>
    <property type="match status" value="1"/>
</dbReference>
<keyword evidence="3" id="KW-0968">Cytoplasmic vesicle</keyword>
<keyword evidence="8" id="KW-1185">Reference proteome</keyword>
<dbReference type="Proteomes" id="UP000719412">
    <property type="component" value="Unassembled WGS sequence"/>
</dbReference>
<keyword evidence="2" id="KW-0677">Repeat</keyword>
<dbReference type="SUPFAM" id="SSF82185">
    <property type="entry name" value="Histone H3 K4-specific methyltransferase SET7/9 N-terminal domain"/>
    <property type="match status" value="2"/>
</dbReference>
<evidence type="ECO:0000256" key="1">
    <source>
        <dbReference type="ARBA" id="ARBA00004218"/>
    </source>
</evidence>
<dbReference type="InterPro" id="IPR052472">
    <property type="entry name" value="MORN3"/>
</dbReference>
<comment type="subcellular location">
    <subcellularLocation>
        <location evidence="1">Cytoplasmic vesicle</location>
        <location evidence="1">Secretory vesicle</location>
        <location evidence="1">Acrosome</location>
    </subcellularLocation>
</comment>
<dbReference type="SMART" id="SM00698">
    <property type="entry name" value="MORN"/>
    <property type="match status" value="6"/>
</dbReference>
<comment type="function">
    <text evidence="5">Assembles a suppression complex (suppresome) by tethering SIRT1 and MDM2 to regulate composite modifications of p53/TP53. Confers both deacetylation-mediated functional inactivation, by SIRT1, and ubiquitination-dependent degradation, by MDM2, of p53/TP53, promoting a proliferative and cell survival behaviors. May play a role in the regulation of spermatogenesis.</text>
</comment>
<evidence type="ECO:0000256" key="5">
    <source>
        <dbReference type="ARBA" id="ARBA00045851"/>
    </source>
</evidence>
<comment type="caution">
    <text evidence="7">The sequence shown here is derived from an EMBL/GenBank/DDBJ whole genome shotgun (WGS) entry which is preliminary data.</text>
</comment>
<feature type="transmembrane region" description="Helical" evidence="6">
    <location>
        <begin position="294"/>
        <end position="313"/>
    </location>
</feature>
<dbReference type="Gene3D" id="2.20.110.10">
    <property type="entry name" value="Histone H3 K4-specific methyltransferase SET7/9 N-terminal domain"/>
    <property type="match status" value="2"/>
</dbReference>
<name>A0A8J6H5X7_TENMO</name>
<keyword evidence="6" id="KW-0812">Transmembrane</keyword>
<evidence type="ECO:0000313" key="8">
    <source>
        <dbReference type="Proteomes" id="UP000719412"/>
    </source>
</evidence>
<dbReference type="Pfam" id="PF02493">
    <property type="entry name" value="MORN"/>
    <property type="match status" value="6"/>
</dbReference>
<keyword evidence="6" id="KW-0472">Membrane</keyword>
<protein>
    <recommendedName>
        <fullName evidence="4">MORN repeat-containing protein 3</fullName>
    </recommendedName>
</protein>
<keyword evidence="6" id="KW-1133">Transmembrane helix</keyword>
<evidence type="ECO:0000256" key="3">
    <source>
        <dbReference type="ARBA" id="ARBA00023329"/>
    </source>
</evidence>
<organism evidence="7 8">
    <name type="scientific">Tenebrio molitor</name>
    <name type="common">Yellow mealworm beetle</name>
    <dbReference type="NCBI Taxonomy" id="7067"/>
    <lineage>
        <taxon>Eukaryota</taxon>
        <taxon>Metazoa</taxon>
        <taxon>Ecdysozoa</taxon>
        <taxon>Arthropoda</taxon>
        <taxon>Hexapoda</taxon>
        <taxon>Insecta</taxon>
        <taxon>Pterygota</taxon>
        <taxon>Neoptera</taxon>
        <taxon>Endopterygota</taxon>
        <taxon>Coleoptera</taxon>
        <taxon>Polyphaga</taxon>
        <taxon>Cucujiformia</taxon>
        <taxon>Tenebrionidae</taxon>
        <taxon>Tenebrio</taxon>
    </lineage>
</organism>
<accession>A0A8J6H5X7</accession>
<dbReference type="PANTHER" id="PTHR46511">
    <property type="entry name" value="MORN REPEAT-CONTAINING PROTEIN 3"/>
    <property type="match status" value="1"/>
</dbReference>
<evidence type="ECO:0000256" key="2">
    <source>
        <dbReference type="ARBA" id="ARBA00022737"/>
    </source>
</evidence>
<dbReference type="EMBL" id="JABDTM020028591">
    <property type="protein sequence ID" value="KAH0808699.1"/>
    <property type="molecule type" value="Genomic_DNA"/>
</dbReference>
<evidence type="ECO:0000256" key="6">
    <source>
        <dbReference type="SAM" id="Phobius"/>
    </source>
</evidence>
<reference evidence="7" key="2">
    <citation type="submission" date="2021-08" db="EMBL/GenBank/DDBJ databases">
        <authorList>
            <person name="Eriksson T."/>
        </authorList>
    </citation>
    <scope>NUCLEOTIDE SEQUENCE</scope>
    <source>
        <strain evidence="7">Stoneville</strain>
        <tissue evidence="7">Whole head</tissue>
    </source>
</reference>
<evidence type="ECO:0000256" key="4">
    <source>
        <dbReference type="ARBA" id="ARBA00039854"/>
    </source>
</evidence>
<gene>
    <name evidence="7" type="ORF">GEV33_014094</name>
</gene>
<dbReference type="InterPro" id="IPR003409">
    <property type="entry name" value="MORN"/>
</dbReference>
<dbReference type="GO" id="GO:0001669">
    <property type="term" value="C:acrosomal vesicle"/>
    <property type="evidence" value="ECO:0007669"/>
    <property type="project" value="UniProtKB-SubCell"/>
</dbReference>
<proteinExistence type="predicted"/>
<evidence type="ECO:0000313" key="7">
    <source>
        <dbReference type="EMBL" id="KAH0808699.1"/>
    </source>
</evidence>
<reference evidence="7" key="1">
    <citation type="journal article" date="2020" name="J Insects Food Feed">
        <title>The yellow mealworm (Tenebrio molitor) genome: a resource for the emerging insects as food and feed industry.</title>
        <authorList>
            <person name="Eriksson T."/>
            <person name="Andere A."/>
            <person name="Kelstrup H."/>
            <person name="Emery V."/>
            <person name="Picard C."/>
        </authorList>
    </citation>
    <scope>NUCLEOTIDE SEQUENCE</scope>
    <source>
        <strain evidence="7">Stoneville</strain>
        <tissue evidence="7">Whole head</tissue>
    </source>
</reference>